<organism evidence="1 2">
    <name type="scientific">Halocatena marina</name>
    <dbReference type="NCBI Taxonomy" id="2934937"/>
    <lineage>
        <taxon>Archaea</taxon>
        <taxon>Methanobacteriati</taxon>
        <taxon>Methanobacteriota</taxon>
        <taxon>Stenosarchaea group</taxon>
        <taxon>Halobacteria</taxon>
        <taxon>Halobacteriales</taxon>
        <taxon>Natronomonadaceae</taxon>
        <taxon>Halocatena</taxon>
    </lineage>
</organism>
<dbReference type="RefSeq" id="WP_248909531.1">
    <property type="nucleotide sequence ID" value="NZ_CP109979.1"/>
</dbReference>
<comment type="caution">
    <text evidence="1">The sequence shown here is derived from an EMBL/GenBank/DDBJ whole genome shotgun (WGS) entry which is preliminary data.</text>
</comment>
<dbReference type="EMBL" id="JBHTAX010000001">
    <property type="protein sequence ID" value="MFC7191619.1"/>
    <property type="molecule type" value="Genomic_DNA"/>
</dbReference>
<proteinExistence type="predicted"/>
<protein>
    <submittedName>
        <fullName evidence="1">Uncharacterized protein</fullName>
    </submittedName>
</protein>
<dbReference type="GeneID" id="76201380"/>
<sequence>MIDDRPTDEIEPLVPVMPQSLIRPDGGVLKKRATGPEVLPADERYSIDPLVPDLS</sequence>
<keyword evidence="2" id="KW-1185">Reference proteome</keyword>
<reference evidence="1 2" key="1">
    <citation type="journal article" date="2019" name="Int. J. Syst. Evol. Microbiol.">
        <title>The Global Catalogue of Microorganisms (GCM) 10K type strain sequencing project: providing services to taxonomists for standard genome sequencing and annotation.</title>
        <authorList>
            <consortium name="The Broad Institute Genomics Platform"/>
            <consortium name="The Broad Institute Genome Sequencing Center for Infectious Disease"/>
            <person name="Wu L."/>
            <person name="Ma J."/>
        </authorList>
    </citation>
    <scope>NUCLEOTIDE SEQUENCE [LARGE SCALE GENOMIC DNA]</scope>
    <source>
        <strain evidence="1 2">RDMS1</strain>
    </source>
</reference>
<evidence type="ECO:0000313" key="2">
    <source>
        <dbReference type="Proteomes" id="UP001596417"/>
    </source>
</evidence>
<evidence type="ECO:0000313" key="1">
    <source>
        <dbReference type="EMBL" id="MFC7191619.1"/>
    </source>
</evidence>
<dbReference type="AlphaFoldDB" id="A0ABD5YQY2"/>
<gene>
    <name evidence="1" type="ORF">ACFQL7_18720</name>
</gene>
<accession>A0ABD5YQY2</accession>
<dbReference type="Proteomes" id="UP001596417">
    <property type="component" value="Unassembled WGS sequence"/>
</dbReference>
<name>A0ABD5YQY2_9EURY</name>